<evidence type="ECO:0000256" key="4">
    <source>
        <dbReference type="SAM" id="SignalP"/>
    </source>
</evidence>
<dbReference type="Pfam" id="PF01547">
    <property type="entry name" value="SBP_bac_1"/>
    <property type="match status" value="1"/>
</dbReference>
<dbReference type="PROSITE" id="PS51257">
    <property type="entry name" value="PROKAR_LIPOPROTEIN"/>
    <property type="match status" value="1"/>
</dbReference>
<dbReference type="AlphaFoldDB" id="A0A5R8Z1R7"/>
<protein>
    <submittedName>
        <fullName evidence="5">Extracellular solute-binding protein</fullName>
    </submittedName>
</protein>
<keyword evidence="6" id="KW-1185">Reference proteome</keyword>
<dbReference type="GO" id="GO:0042956">
    <property type="term" value="P:maltodextrin transmembrane transport"/>
    <property type="evidence" value="ECO:0007669"/>
    <property type="project" value="TreeGrafter"/>
</dbReference>
<reference evidence="5" key="1">
    <citation type="submission" date="2019-05" db="EMBL/GenBank/DDBJ databases">
        <title>Isolation, diversity and antifungal activity of Actinobacteria from wheat.</title>
        <authorList>
            <person name="Yu B."/>
        </authorList>
    </citation>
    <scope>NUCLEOTIDE SEQUENCE [LARGE SCALE GENOMIC DNA]</scope>
    <source>
        <strain evidence="5">NEAU-HEGS1-5</strain>
    </source>
</reference>
<dbReference type="Proteomes" id="UP000309033">
    <property type="component" value="Unassembled WGS sequence"/>
</dbReference>
<evidence type="ECO:0000256" key="2">
    <source>
        <dbReference type="ARBA" id="ARBA00022448"/>
    </source>
</evidence>
<dbReference type="InterPro" id="IPR006059">
    <property type="entry name" value="SBP"/>
</dbReference>
<evidence type="ECO:0000313" key="5">
    <source>
        <dbReference type="EMBL" id="TLP59551.1"/>
    </source>
</evidence>
<name>A0A5R8Z1R7_9ACTN</name>
<evidence type="ECO:0000313" key="6">
    <source>
        <dbReference type="Proteomes" id="UP000309033"/>
    </source>
</evidence>
<feature type="chain" id="PRO_5039225984" evidence="4">
    <location>
        <begin position="23"/>
        <end position="435"/>
    </location>
</feature>
<dbReference type="Gene3D" id="3.40.190.10">
    <property type="entry name" value="Periplasmic binding protein-like II"/>
    <property type="match status" value="2"/>
</dbReference>
<gene>
    <name evidence="5" type="ORF">FED44_14700</name>
</gene>
<keyword evidence="3 4" id="KW-0732">Signal</keyword>
<dbReference type="OrthoDB" id="3495561at2"/>
<accession>A0A5R8Z1R7</accession>
<feature type="signal peptide" evidence="4">
    <location>
        <begin position="1"/>
        <end position="22"/>
    </location>
</feature>
<keyword evidence="2" id="KW-0813">Transport</keyword>
<organism evidence="5 6">
    <name type="scientific">Microbispora triticiradicis</name>
    <dbReference type="NCBI Taxonomy" id="2200763"/>
    <lineage>
        <taxon>Bacteria</taxon>
        <taxon>Bacillati</taxon>
        <taxon>Actinomycetota</taxon>
        <taxon>Actinomycetes</taxon>
        <taxon>Streptosporangiales</taxon>
        <taxon>Streptosporangiaceae</taxon>
        <taxon>Microbispora</taxon>
    </lineage>
</organism>
<dbReference type="SUPFAM" id="SSF53850">
    <property type="entry name" value="Periplasmic binding protein-like II"/>
    <property type="match status" value="1"/>
</dbReference>
<comment type="similarity">
    <text evidence="1">Belongs to the bacterial solute-binding protein 1 family.</text>
</comment>
<evidence type="ECO:0000256" key="3">
    <source>
        <dbReference type="ARBA" id="ARBA00022729"/>
    </source>
</evidence>
<dbReference type="EMBL" id="VANP01000005">
    <property type="protein sequence ID" value="TLP59551.1"/>
    <property type="molecule type" value="Genomic_DNA"/>
</dbReference>
<proteinExistence type="inferred from homology"/>
<sequence>MRRALTSAVVAAALALAVTACGGDSGGDSGGAGSAPAGSAAPAEVSGTVTWWDTSDATTEGPVFQELIKDFEAKYPKIKVEYVNVPFADARDKFKTAAQSGSGAPDVLRTDVGWVAEFASLGYLAPLDGTAAVDKPEEFLPVPAASGKYNGKTYGVPQVTDTLGLLYNKELLKKAGYDEPPATMADLKKAALDVKSKTGAGGLALNVDAYFLLPFIYGEGGDFVDVPNKKITISSPQSVAGVKIVEDLITSGAAVKPALQDSYTNAETAFKDGKVAMIFNGPWSNADNLGGKVFKDDPDNFGVAPVPAGSAKAGAPLGGHDYTVYAGSKNLDASYLFVQFMDSAESQAKIAGKLGLLPTRQPAYSASEATANPKIAQWQKPMESAVERPWIPEAASLFQPLVEGYQKLAGGQTTTEPMLKDVATAYQGILKGWSL</sequence>
<comment type="caution">
    <text evidence="5">The sequence shown here is derived from an EMBL/GenBank/DDBJ whole genome shotgun (WGS) entry which is preliminary data.</text>
</comment>
<dbReference type="GO" id="GO:1901982">
    <property type="term" value="F:maltose binding"/>
    <property type="evidence" value="ECO:0007669"/>
    <property type="project" value="TreeGrafter"/>
</dbReference>
<dbReference type="GO" id="GO:0055052">
    <property type="term" value="C:ATP-binding cassette (ABC) transporter complex, substrate-binding subunit-containing"/>
    <property type="evidence" value="ECO:0007669"/>
    <property type="project" value="TreeGrafter"/>
</dbReference>
<dbReference type="GO" id="GO:0015768">
    <property type="term" value="P:maltose transport"/>
    <property type="evidence" value="ECO:0007669"/>
    <property type="project" value="TreeGrafter"/>
</dbReference>
<evidence type="ECO:0000256" key="1">
    <source>
        <dbReference type="ARBA" id="ARBA00008520"/>
    </source>
</evidence>
<dbReference type="PANTHER" id="PTHR30061">
    <property type="entry name" value="MALTOSE-BINDING PERIPLASMIC PROTEIN"/>
    <property type="match status" value="1"/>
</dbReference>
<dbReference type="PANTHER" id="PTHR30061:SF50">
    <property type="entry name" value="MALTOSE_MALTODEXTRIN-BINDING PERIPLASMIC PROTEIN"/>
    <property type="match status" value="1"/>
</dbReference>